<evidence type="ECO:0000313" key="6">
    <source>
        <dbReference type="Proteomes" id="UP000031366"/>
    </source>
</evidence>
<evidence type="ECO:0000256" key="3">
    <source>
        <dbReference type="SAM" id="SignalP"/>
    </source>
</evidence>
<dbReference type="PROSITE" id="PS51781">
    <property type="entry name" value="SH3B"/>
    <property type="match status" value="1"/>
</dbReference>
<gene>
    <name evidence="5" type="ORF">U732_614</name>
</gene>
<dbReference type="InterPro" id="IPR007253">
    <property type="entry name" value="Cell_wall-bd_2"/>
</dbReference>
<keyword evidence="6" id="KW-1185">Reference proteome</keyword>
<dbReference type="SUPFAM" id="SSF51445">
    <property type="entry name" value="(Trans)glycosidases"/>
    <property type="match status" value="1"/>
</dbReference>
<dbReference type="Gene3D" id="2.30.30.40">
    <property type="entry name" value="SH3 Domains"/>
    <property type="match status" value="1"/>
</dbReference>
<dbReference type="SMART" id="SM00287">
    <property type="entry name" value="SH3b"/>
    <property type="match status" value="1"/>
</dbReference>
<evidence type="ECO:0000259" key="4">
    <source>
        <dbReference type="PROSITE" id="PS51781"/>
    </source>
</evidence>
<dbReference type="EMBL" id="AYSO01000020">
    <property type="protein sequence ID" value="KIE45027.1"/>
    <property type="molecule type" value="Genomic_DNA"/>
</dbReference>
<dbReference type="Gene3D" id="3.40.50.12090">
    <property type="match status" value="2"/>
</dbReference>
<dbReference type="Proteomes" id="UP000031366">
    <property type="component" value="Unassembled WGS sequence"/>
</dbReference>
<dbReference type="InterPro" id="IPR052177">
    <property type="entry name" value="Divisome_Glycosyl_Hydrolase"/>
</dbReference>
<feature type="domain" description="SH3b" evidence="4">
    <location>
        <begin position="409"/>
        <end position="471"/>
    </location>
</feature>
<dbReference type="PANTHER" id="PTHR43405">
    <property type="entry name" value="GLYCOSYL HYDROLASE DIGH"/>
    <property type="match status" value="1"/>
</dbReference>
<dbReference type="RefSeq" id="WP_039636571.1">
    <property type="nucleotide sequence ID" value="NZ_AYSO01000020.1"/>
</dbReference>
<feature type="signal peptide" evidence="3">
    <location>
        <begin position="1"/>
        <end position="24"/>
    </location>
</feature>
<proteinExistence type="predicted"/>
<feature type="chain" id="PRO_5002151443" evidence="3">
    <location>
        <begin position="25"/>
        <end position="779"/>
    </location>
</feature>
<evidence type="ECO:0000313" key="5">
    <source>
        <dbReference type="EMBL" id="KIE45027.1"/>
    </source>
</evidence>
<dbReference type="Pfam" id="PF08239">
    <property type="entry name" value="SH3_3"/>
    <property type="match status" value="1"/>
</dbReference>
<dbReference type="AlphaFoldDB" id="A0A0C1QVN6"/>
<comment type="caution">
    <text evidence="5">The sequence shown here is derived from an EMBL/GenBank/DDBJ whole genome shotgun (WGS) entry which is preliminary data.</text>
</comment>
<dbReference type="PANTHER" id="PTHR43405:SF1">
    <property type="entry name" value="GLYCOSYL HYDROLASE DIGH"/>
    <property type="match status" value="1"/>
</dbReference>
<evidence type="ECO:0000256" key="1">
    <source>
        <dbReference type="ARBA" id="ARBA00022729"/>
    </source>
</evidence>
<keyword evidence="1 3" id="KW-0732">Signal</keyword>
<protein>
    <submittedName>
        <fullName evidence="5">Melibiase family protein</fullName>
    </submittedName>
</protein>
<accession>A0A0C1QVN6</accession>
<dbReference type="OrthoDB" id="43070at2"/>
<dbReference type="InterPro" id="IPR017853">
    <property type="entry name" value="GH"/>
</dbReference>
<reference evidence="5 6" key="1">
    <citation type="journal article" date="2015" name="Infect. Genet. Evol.">
        <title>Genomic sequences of six botulinum neurotoxin-producing strains representing three clostridial species illustrate the mobility and diversity of botulinum neurotoxin genes.</title>
        <authorList>
            <person name="Smith T.J."/>
            <person name="Hill K.K."/>
            <person name="Xie G."/>
            <person name="Foley B.T."/>
            <person name="Williamson C.H."/>
            <person name="Foster J.T."/>
            <person name="Johnson S.L."/>
            <person name="Chertkov O."/>
            <person name="Teshima H."/>
            <person name="Gibbons H.S."/>
            <person name="Johnsky L.A."/>
            <person name="Karavis M.A."/>
            <person name="Smith L.A."/>
        </authorList>
    </citation>
    <scope>NUCLEOTIDE SEQUENCE [LARGE SCALE GENOMIC DNA]</scope>
    <source>
        <strain evidence="5 6">CDC 2741</strain>
    </source>
</reference>
<organism evidence="5 6">
    <name type="scientific">Clostridium argentinense CDC 2741</name>
    <dbReference type="NCBI Taxonomy" id="1418104"/>
    <lineage>
        <taxon>Bacteria</taxon>
        <taxon>Bacillati</taxon>
        <taxon>Bacillota</taxon>
        <taxon>Clostridia</taxon>
        <taxon>Eubacteriales</taxon>
        <taxon>Clostridiaceae</taxon>
        <taxon>Clostridium</taxon>
    </lineage>
</organism>
<feature type="compositionally biased region" description="Pro residues" evidence="2">
    <location>
        <begin position="392"/>
        <end position="406"/>
    </location>
</feature>
<evidence type="ECO:0000256" key="2">
    <source>
        <dbReference type="SAM" id="MobiDB-lite"/>
    </source>
</evidence>
<dbReference type="InterPro" id="IPR003790">
    <property type="entry name" value="GHL10"/>
</dbReference>
<name>A0A0C1QVN6_9CLOT</name>
<dbReference type="Pfam" id="PF04122">
    <property type="entry name" value="CW_binding_2"/>
    <property type="match status" value="3"/>
</dbReference>
<feature type="region of interest" description="Disordered" evidence="2">
    <location>
        <begin position="388"/>
        <end position="407"/>
    </location>
</feature>
<dbReference type="Pfam" id="PF02638">
    <property type="entry name" value="GHL10"/>
    <property type="match status" value="1"/>
</dbReference>
<sequence>MNKLKVIFLSLCIILSSFNMEVFAANNTKEMRAVWVSTVYNIDWPSTRNNESAQKQEYIKLLDKLKNIGINTVVVQVRPKGDAIYSSSINPWSEYLTGSQGKNPGYDPLPFLIDEAHKRGMDFHAWFNPYRITTDSADLNSLASTHPARLHPNWVIKYKNGAYDALMYNPGLPEARKHIVDTVLEVVKKYDVDGIHFDDYFYKDGMNDDAAYNKYGNGKNKNDWRRENVNLLLSDVKSAIKSAKPKVVFGVSPSGIWRNKANDPTGSDTKGNESYSSSYADSRTWIQRGLVDYIVPQIYWTIGFEIADYSKLVSWWSNEVANTNVDLYIGQGVYRQGGSDSLNVAKEIKQQVTLNRKYKEVKGSMYFSARDIINNQQLQNDIKSLYTGSIPKPDPVPNPEPAPKPEPVQKVQMVNTDSLNVRSGPETTYSVIGSLNKGAKVEVLSESNGWSKINYNNGLGYVSTAYLSNINTPSIPVKSLQGNNRFDTAVSISKEGWSAGADTVIITSANSIIDGVTSTPLASVKDAPILLANKNNVPISTENELKRLNPNNIIIVGGDGVVDNTVYKYIQSILPNCKLNRIGGVNRYETSLNVANEISKYVSIDKVYIAGGNGEADALSIASKAGSDKQPIILTEKNTLPANIYNWLKDKSIKDSYFIGGNGVISDAVISKVNSITTNNVLNNRLNGANREETNAKVLQKFYSNSNYDSLFVTKSNPLIDALTAGPLASKNNSPIIILGNNLAKEQENTIKNKKFSKMYKVGGDIKQDSFNALLNALN</sequence>
<dbReference type="Gene3D" id="3.20.20.80">
    <property type="entry name" value="Glycosidases"/>
    <property type="match status" value="1"/>
</dbReference>
<dbReference type="InterPro" id="IPR003646">
    <property type="entry name" value="SH3-like_bac-type"/>
</dbReference>